<proteinExistence type="predicted"/>
<comment type="caution">
    <text evidence="3">The sequence shown here is derived from an EMBL/GenBank/DDBJ whole genome shotgun (WGS) entry which is preliminary data.</text>
</comment>
<sequence>MYSYYWIKLTLVLFSLLIIDRLTECASYSGCSRGEAGLKGDKGNVGLTGDPGQGEFMDYNNWRQCAWYSDNGNDYDTNIYDCVFTKQYSDTALWVYYGGNLRVYACSGCCKRWYITFNGNECSSPTVIDAVVYQENTNNMNLHRHRSFEGYCHNVGAGEIHVRLAVGDCSGYGNYDASTGWNSASRLIVREVPATTY</sequence>
<reference evidence="3 4" key="1">
    <citation type="journal article" date="2017" name="PLoS Biol.">
        <title>The sea cucumber genome provides insights into morphological evolution and visceral regeneration.</title>
        <authorList>
            <person name="Zhang X."/>
            <person name="Sun L."/>
            <person name="Yuan J."/>
            <person name="Sun Y."/>
            <person name="Gao Y."/>
            <person name="Zhang L."/>
            <person name="Li S."/>
            <person name="Dai H."/>
            <person name="Hamel J.F."/>
            <person name="Liu C."/>
            <person name="Yu Y."/>
            <person name="Liu S."/>
            <person name="Lin W."/>
            <person name="Guo K."/>
            <person name="Jin S."/>
            <person name="Xu P."/>
            <person name="Storey K.B."/>
            <person name="Huan P."/>
            <person name="Zhang T."/>
            <person name="Zhou Y."/>
            <person name="Zhang J."/>
            <person name="Lin C."/>
            <person name="Li X."/>
            <person name="Xing L."/>
            <person name="Huo D."/>
            <person name="Sun M."/>
            <person name="Wang L."/>
            <person name="Mercier A."/>
            <person name="Li F."/>
            <person name="Yang H."/>
            <person name="Xiang J."/>
        </authorList>
    </citation>
    <scope>NUCLEOTIDE SEQUENCE [LARGE SCALE GENOMIC DNA]</scope>
    <source>
        <strain evidence="3">Shaxun</strain>
        <tissue evidence="3">Muscle</tissue>
    </source>
</reference>
<organism evidence="3 4">
    <name type="scientific">Stichopus japonicus</name>
    <name type="common">Sea cucumber</name>
    <dbReference type="NCBI Taxonomy" id="307972"/>
    <lineage>
        <taxon>Eukaryota</taxon>
        <taxon>Metazoa</taxon>
        <taxon>Echinodermata</taxon>
        <taxon>Eleutherozoa</taxon>
        <taxon>Echinozoa</taxon>
        <taxon>Holothuroidea</taxon>
        <taxon>Aspidochirotacea</taxon>
        <taxon>Aspidochirotida</taxon>
        <taxon>Stichopodidae</taxon>
        <taxon>Apostichopus</taxon>
    </lineage>
</organism>
<dbReference type="EMBL" id="MRZV01000559">
    <property type="protein sequence ID" value="PIK47783.1"/>
    <property type="molecule type" value="Genomic_DNA"/>
</dbReference>
<evidence type="ECO:0000256" key="1">
    <source>
        <dbReference type="SAM" id="SignalP"/>
    </source>
</evidence>
<dbReference type="OrthoDB" id="5985978at2759"/>
<dbReference type="STRING" id="307972.A0A2G8KIG1"/>
<keyword evidence="4" id="KW-1185">Reference proteome</keyword>
<dbReference type="Pfam" id="PF25815">
    <property type="entry name" value="CTHRC1_C"/>
    <property type="match status" value="1"/>
</dbReference>
<protein>
    <submittedName>
        <fullName evidence="3">Putative collagen triple helix repeat-containing protein 1</fullName>
    </submittedName>
</protein>
<dbReference type="Proteomes" id="UP000230750">
    <property type="component" value="Unassembled WGS sequence"/>
</dbReference>
<keyword evidence="3" id="KW-0176">Collagen</keyword>
<feature type="domain" description="CTHRC1 C-terminal" evidence="2">
    <location>
        <begin position="60"/>
        <end position="189"/>
    </location>
</feature>
<dbReference type="InterPro" id="IPR057873">
    <property type="entry name" value="CTHRC1_C"/>
</dbReference>
<feature type="chain" id="PRO_5013755349" evidence="1">
    <location>
        <begin position="26"/>
        <end position="197"/>
    </location>
</feature>
<evidence type="ECO:0000259" key="2">
    <source>
        <dbReference type="Pfam" id="PF25815"/>
    </source>
</evidence>
<accession>A0A2G8KIG1</accession>
<dbReference type="AlphaFoldDB" id="A0A2G8KIG1"/>
<name>A0A2G8KIG1_STIJA</name>
<dbReference type="GO" id="GO:0005581">
    <property type="term" value="C:collagen trimer"/>
    <property type="evidence" value="ECO:0007669"/>
    <property type="project" value="UniProtKB-KW"/>
</dbReference>
<evidence type="ECO:0000313" key="4">
    <source>
        <dbReference type="Proteomes" id="UP000230750"/>
    </source>
</evidence>
<gene>
    <name evidence="3" type="ORF">BSL78_15362</name>
</gene>
<keyword evidence="1" id="KW-0732">Signal</keyword>
<feature type="signal peptide" evidence="1">
    <location>
        <begin position="1"/>
        <end position="25"/>
    </location>
</feature>
<evidence type="ECO:0000313" key="3">
    <source>
        <dbReference type="EMBL" id="PIK47783.1"/>
    </source>
</evidence>